<name>H1Y6K7_9SPHI</name>
<evidence type="ECO:0000313" key="2">
    <source>
        <dbReference type="Proteomes" id="UP000002774"/>
    </source>
</evidence>
<reference evidence="1" key="1">
    <citation type="submission" date="2011-09" db="EMBL/GenBank/DDBJ databases">
        <title>The permanent draft genome of Mucilaginibacter paludis DSM 18603.</title>
        <authorList>
            <consortium name="US DOE Joint Genome Institute (JGI-PGF)"/>
            <person name="Lucas S."/>
            <person name="Han J."/>
            <person name="Lapidus A."/>
            <person name="Bruce D."/>
            <person name="Goodwin L."/>
            <person name="Pitluck S."/>
            <person name="Peters L."/>
            <person name="Kyrpides N."/>
            <person name="Mavromatis K."/>
            <person name="Ivanova N."/>
            <person name="Mikhailova N."/>
            <person name="Held B."/>
            <person name="Detter J.C."/>
            <person name="Tapia R."/>
            <person name="Han C."/>
            <person name="Land M."/>
            <person name="Hauser L."/>
            <person name="Markowitz V."/>
            <person name="Cheng J.-F."/>
            <person name="Hugenholtz P."/>
            <person name="Woyke T."/>
            <person name="Wu D."/>
            <person name="Tindall B."/>
            <person name="Brambilla E."/>
            <person name="Klenk H.-P."/>
            <person name="Eisen J.A."/>
        </authorList>
    </citation>
    <scope>NUCLEOTIDE SEQUENCE [LARGE SCALE GENOMIC DNA]</scope>
    <source>
        <strain evidence="1">DSM 18603</strain>
    </source>
</reference>
<keyword evidence="2" id="KW-1185">Reference proteome</keyword>
<dbReference type="EMBL" id="CM001403">
    <property type="protein sequence ID" value="EHQ25851.1"/>
    <property type="molecule type" value="Genomic_DNA"/>
</dbReference>
<dbReference type="HOGENOM" id="CLU_2634228_0_0_10"/>
<dbReference type="AlphaFoldDB" id="H1Y6K7"/>
<gene>
    <name evidence="1" type="ORF">Mucpa_1696</name>
</gene>
<sequence length="77" mass="9466">MENKELIKEQFTKFQIQFLELIKEAPKEFHDYWDKRIDYIEYPFLTIGIKAGSIDYLPIELQGKYYELRDKFKNLKL</sequence>
<dbReference type="RefSeq" id="WP_008505734.1">
    <property type="nucleotide sequence ID" value="NZ_CM001403.1"/>
</dbReference>
<organism evidence="1 2">
    <name type="scientific">Mucilaginibacter paludis DSM 18603</name>
    <dbReference type="NCBI Taxonomy" id="714943"/>
    <lineage>
        <taxon>Bacteria</taxon>
        <taxon>Pseudomonadati</taxon>
        <taxon>Bacteroidota</taxon>
        <taxon>Sphingobacteriia</taxon>
        <taxon>Sphingobacteriales</taxon>
        <taxon>Sphingobacteriaceae</taxon>
        <taxon>Mucilaginibacter</taxon>
    </lineage>
</organism>
<accession>H1Y6K7</accession>
<dbReference type="Proteomes" id="UP000002774">
    <property type="component" value="Chromosome"/>
</dbReference>
<protein>
    <submittedName>
        <fullName evidence="1">Uncharacterized protein</fullName>
    </submittedName>
</protein>
<proteinExistence type="predicted"/>
<evidence type="ECO:0000313" key="1">
    <source>
        <dbReference type="EMBL" id="EHQ25851.1"/>
    </source>
</evidence>